<dbReference type="GO" id="GO:0046983">
    <property type="term" value="F:protein dimerization activity"/>
    <property type="evidence" value="ECO:0007669"/>
    <property type="project" value="InterPro"/>
</dbReference>
<dbReference type="GO" id="GO:0005737">
    <property type="term" value="C:cytoplasm"/>
    <property type="evidence" value="ECO:0007669"/>
    <property type="project" value="UniProtKB-SubCell"/>
</dbReference>
<dbReference type="GO" id="GO:0016020">
    <property type="term" value="C:membrane"/>
    <property type="evidence" value="ECO:0007669"/>
    <property type="project" value="InterPro"/>
</dbReference>
<dbReference type="InterPro" id="IPR017203">
    <property type="entry name" value="Sig_transdc_His_kinase_NreB"/>
</dbReference>
<dbReference type="Pfam" id="PF07730">
    <property type="entry name" value="HisKA_3"/>
    <property type="match status" value="1"/>
</dbReference>
<dbReference type="EMBL" id="AZFE01000031">
    <property type="protein sequence ID" value="KRL55139.1"/>
    <property type="molecule type" value="Genomic_DNA"/>
</dbReference>
<dbReference type="GO" id="GO:0005506">
    <property type="term" value="F:iron ion binding"/>
    <property type="evidence" value="ECO:0007669"/>
    <property type="project" value="InterPro"/>
</dbReference>
<keyword evidence="17" id="KW-1185">Reference proteome</keyword>
<evidence type="ECO:0000256" key="11">
    <source>
        <dbReference type="ARBA" id="ARBA00023014"/>
    </source>
</evidence>
<evidence type="ECO:0000256" key="9">
    <source>
        <dbReference type="ARBA" id="ARBA00023004"/>
    </source>
</evidence>
<dbReference type="PRINTS" id="PR00344">
    <property type="entry name" value="BCTRLSENSOR"/>
</dbReference>
<evidence type="ECO:0000313" key="17">
    <source>
        <dbReference type="Proteomes" id="UP000051697"/>
    </source>
</evidence>
<proteinExistence type="predicted"/>
<dbReference type="GO" id="GO:0000155">
    <property type="term" value="F:phosphorelay sensor kinase activity"/>
    <property type="evidence" value="ECO:0007669"/>
    <property type="project" value="InterPro"/>
</dbReference>
<comment type="catalytic activity">
    <reaction evidence="1 13">
        <text>ATP + protein L-histidine = ADP + protein N-phospho-L-histidine.</text>
        <dbReference type="EC" id="2.7.13.3"/>
    </reaction>
</comment>
<keyword evidence="6 13" id="KW-0808">Transferase</keyword>
<dbReference type="SUPFAM" id="SSF55874">
    <property type="entry name" value="ATPase domain of HSP90 chaperone/DNA topoisomerase II/histidine kinase"/>
    <property type="match status" value="1"/>
</dbReference>
<dbReference type="PIRSF" id="PIRSF037432">
    <property type="entry name" value="STHK_NreB"/>
    <property type="match status" value="1"/>
</dbReference>
<keyword evidence="13" id="KW-0547">Nucleotide-binding</keyword>
<evidence type="ECO:0000256" key="7">
    <source>
        <dbReference type="ARBA" id="ARBA00022723"/>
    </source>
</evidence>
<keyword evidence="11" id="KW-0411">Iron-sulfur</keyword>
<dbReference type="EC" id="2.7.13.3" evidence="13"/>
<evidence type="ECO:0000256" key="1">
    <source>
        <dbReference type="ARBA" id="ARBA00000085"/>
    </source>
</evidence>
<keyword evidence="9" id="KW-0408">Iron</keyword>
<keyword evidence="13" id="KW-0067">ATP-binding</keyword>
<organism evidence="16 17">
    <name type="scientific">Paucilactobacillus oligofermentans DSM 15707 = LMG 22743</name>
    <dbReference type="NCBI Taxonomy" id="1423778"/>
    <lineage>
        <taxon>Bacteria</taxon>
        <taxon>Bacillati</taxon>
        <taxon>Bacillota</taxon>
        <taxon>Bacilli</taxon>
        <taxon>Lactobacillales</taxon>
        <taxon>Lactobacillaceae</taxon>
        <taxon>Paucilactobacillus</taxon>
    </lineage>
</organism>
<dbReference type="AlphaFoldDB" id="A0A0R1RNS9"/>
<comment type="PTM">
    <text evidence="14">Autophosphorylated.</text>
</comment>
<keyword evidence="7" id="KW-0479">Metal-binding</keyword>
<dbReference type="PANTHER" id="PTHR24421">
    <property type="entry name" value="NITRATE/NITRITE SENSOR PROTEIN NARX-RELATED"/>
    <property type="match status" value="1"/>
</dbReference>
<dbReference type="InterPro" id="IPR036890">
    <property type="entry name" value="HATPase_C_sf"/>
</dbReference>
<evidence type="ECO:0000313" key="16">
    <source>
        <dbReference type="EMBL" id="KRL55139.1"/>
    </source>
</evidence>
<evidence type="ECO:0000256" key="8">
    <source>
        <dbReference type="ARBA" id="ARBA00022777"/>
    </source>
</evidence>
<evidence type="ECO:0000256" key="5">
    <source>
        <dbReference type="ARBA" id="ARBA00022490"/>
    </source>
</evidence>
<dbReference type="InterPro" id="IPR005467">
    <property type="entry name" value="His_kinase_dom"/>
</dbReference>
<evidence type="ECO:0000256" key="14">
    <source>
        <dbReference type="PIRSR" id="PIRSR037432-51"/>
    </source>
</evidence>
<sequence length="354" mass="39366">MAFLNKFDWINSYFNNAPVAIIIFQNGSLLVSNNLATKVQQELNLDPSYLLDMAKSVIDNHNSKIMGCSDCSACQQQSELAIPIITDTNNPNRTEYYMLYKVINKDHGIVSLTIKNQNSINKVTRQATRERNNQITIDAAQKERQQISANLHDSISQNIYSSIMGVKRLTNSCLTQSETDELSKSIIDQLNNTLLEIKDMALAIRPAVLDNFGLFSALRTLAKRIETNSGINVIVAGNANPEKLTDIVQNTLYTIAQESINNVLKHAKASEIIILLVEHTNFITLEIIDDGIGFNLSEHSQFNGNSLGLYTMKDRIKSLNGIFNIHSELSVGTTITVKFPVTIDVKEVPSCITS</sequence>
<comment type="function">
    <text evidence="12">Member of the two-component regulatory system NreB/NreC involved in the control of dissimilatory nitrate/nitrite reduction in response to oxygen. NreB functions as a direct oxygen sensor histidine kinase which is autophosphorylated, in the absence of oxygen, probably at the conserved histidine residue, and transfers its phosphate group probably to a conserved aspartate residue of NreC. NreB/NreC activates the expression of the nitrate (narGHJI) and nitrite (nir) reductase operons, as well as the putative nitrate transporter gene narT.</text>
</comment>
<dbReference type="PATRIC" id="fig|1423778.4.peg.766"/>
<evidence type="ECO:0000256" key="6">
    <source>
        <dbReference type="ARBA" id="ARBA00022679"/>
    </source>
</evidence>
<evidence type="ECO:0000256" key="4">
    <source>
        <dbReference type="ARBA" id="ARBA00022485"/>
    </source>
</evidence>
<dbReference type="Proteomes" id="UP000051697">
    <property type="component" value="Unassembled WGS sequence"/>
</dbReference>
<name>A0A0R1RNS9_9LACO</name>
<dbReference type="Pfam" id="PF02518">
    <property type="entry name" value="HATPase_c"/>
    <property type="match status" value="1"/>
</dbReference>
<comment type="cofactor">
    <cofactor evidence="2">
        <name>[4Fe-4S] cluster</name>
        <dbReference type="ChEBI" id="CHEBI:49883"/>
    </cofactor>
</comment>
<dbReference type="PROSITE" id="PS50109">
    <property type="entry name" value="HIS_KIN"/>
    <property type="match status" value="1"/>
</dbReference>
<feature type="modified residue" description="Phosphohistidine; by autocatalysis" evidence="14">
    <location>
        <position position="152"/>
    </location>
</feature>
<evidence type="ECO:0000256" key="13">
    <source>
        <dbReference type="PIRNR" id="PIRNR037432"/>
    </source>
</evidence>
<keyword evidence="5" id="KW-0963">Cytoplasm</keyword>
<dbReference type="Gene3D" id="3.30.565.10">
    <property type="entry name" value="Histidine kinase-like ATPase, C-terminal domain"/>
    <property type="match status" value="1"/>
</dbReference>
<dbReference type="SMART" id="SM00387">
    <property type="entry name" value="HATPase_c"/>
    <property type="match status" value="1"/>
</dbReference>
<reference evidence="16 17" key="1">
    <citation type="journal article" date="2015" name="Genome Announc.">
        <title>Expanding the biotechnology potential of lactobacilli through comparative genomics of 213 strains and associated genera.</title>
        <authorList>
            <person name="Sun Z."/>
            <person name="Harris H.M."/>
            <person name="McCann A."/>
            <person name="Guo C."/>
            <person name="Argimon S."/>
            <person name="Zhang W."/>
            <person name="Yang X."/>
            <person name="Jeffery I.B."/>
            <person name="Cooney J.C."/>
            <person name="Kagawa T.F."/>
            <person name="Liu W."/>
            <person name="Song Y."/>
            <person name="Salvetti E."/>
            <person name="Wrobel A."/>
            <person name="Rasinkangas P."/>
            <person name="Parkhill J."/>
            <person name="Rea M.C."/>
            <person name="O'Sullivan O."/>
            <person name="Ritari J."/>
            <person name="Douillard F.P."/>
            <person name="Paul Ross R."/>
            <person name="Yang R."/>
            <person name="Briner A.E."/>
            <person name="Felis G.E."/>
            <person name="de Vos W.M."/>
            <person name="Barrangou R."/>
            <person name="Klaenhammer T.R."/>
            <person name="Caufield P.W."/>
            <person name="Cui Y."/>
            <person name="Zhang H."/>
            <person name="O'Toole P.W."/>
        </authorList>
    </citation>
    <scope>NUCLEOTIDE SEQUENCE [LARGE SCALE GENOMIC DNA]</scope>
    <source>
        <strain evidence="16 17">DSM 15707</strain>
    </source>
</reference>
<feature type="domain" description="Histidine kinase" evidence="15">
    <location>
        <begin position="154"/>
        <end position="343"/>
    </location>
</feature>
<keyword evidence="14" id="KW-0597">Phosphoprotein</keyword>
<accession>A0A0R1RNS9</accession>
<dbReference type="InterPro" id="IPR004358">
    <property type="entry name" value="Sig_transdc_His_kin-like_C"/>
</dbReference>
<evidence type="ECO:0000256" key="2">
    <source>
        <dbReference type="ARBA" id="ARBA00001966"/>
    </source>
</evidence>
<keyword evidence="10 13" id="KW-0902">Two-component regulatory system</keyword>
<evidence type="ECO:0000259" key="15">
    <source>
        <dbReference type="PROSITE" id="PS50109"/>
    </source>
</evidence>
<dbReference type="Gene3D" id="1.20.5.1930">
    <property type="match status" value="1"/>
</dbReference>
<dbReference type="GO" id="GO:0005524">
    <property type="term" value="F:ATP binding"/>
    <property type="evidence" value="ECO:0007669"/>
    <property type="project" value="UniProtKB-KW"/>
</dbReference>
<dbReference type="STRING" id="1423778.FC70_GL000735"/>
<dbReference type="InterPro" id="IPR050482">
    <property type="entry name" value="Sensor_HK_TwoCompSys"/>
</dbReference>
<dbReference type="InterPro" id="IPR003594">
    <property type="entry name" value="HATPase_dom"/>
</dbReference>
<keyword evidence="4" id="KW-0004">4Fe-4S</keyword>
<dbReference type="InterPro" id="IPR011712">
    <property type="entry name" value="Sig_transdc_His_kin_sub3_dim/P"/>
</dbReference>
<evidence type="ECO:0000256" key="3">
    <source>
        <dbReference type="ARBA" id="ARBA00004496"/>
    </source>
</evidence>
<protein>
    <recommendedName>
        <fullName evidence="13">Sensor histidine kinase</fullName>
        <ecNumber evidence="13">2.7.13.3</ecNumber>
    </recommendedName>
</protein>
<dbReference type="GO" id="GO:0051539">
    <property type="term" value="F:4 iron, 4 sulfur cluster binding"/>
    <property type="evidence" value="ECO:0007669"/>
    <property type="project" value="UniProtKB-KW"/>
</dbReference>
<dbReference type="OrthoDB" id="9760839at2"/>
<dbReference type="CDD" id="cd16917">
    <property type="entry name" value="HATPase_UhpB-NarQ-NarX-like"/>
    <property type="match status" value="1"/>
</dbReference>
<evidence type="ECO:0000256" key="12">
    <source>
        <dbReference type="ARBA" id="ARBA00024827"/>
    </source>
</evidence>
<evidence type="ECO:0000256" key="10">
    <source>
        <dbReference type="ARBA" id="ARBA00023012"/>
    </source>
</evidence>
<comment type="caution">
    <text evidence="16">The sequence shown here is derived from an EMBL/GenBank/DDBJ whole genome shotgun (WGS) entry which is preliminary data.</text>
</comment>
<keyword evidence="8 13" id="KW-0418">Kinase</keyword>
<gene>
    <name evidence="16" type="ORF">FC70_GL000735</name>
</gene>
<comment type="subcellular location">
    <subcellularLocation>
        <location evidence="3">Cytoplasm</location>
    </subcellularLocation>
</comment>